<dbReference type="SUPFAM" id="SSF53474">
    <property type="entry name" value="alpha/beta-Hydrolases"/>
    <property type="match status" value="1"/>
</dbReference>
<proteinExistence type="predicted"/>
<feature type="domain" description="AB hydrolase-1" evidence="1">
    <location>
        <begin position="31"/>
        <end position="260"/>
    </location>
</feature>
<organism evidence="2 3">
    <name type="scientific">Tritonibacter aquimaris</name>
    <dbReference type="NCBI Taxonomy" id="2663379"/>
    <lineage>
        <taxon>Bacteria</taxon>
        <taxon>Pseudomonadati</taxon>
        <taxon>Pseudomonadota</taxon>
        <taxon>Alphaproteobacteria</taxon>
        <taxon>Rhodobacterales</taxon>
        <taxon>Paracoccaceae</taxon>
        <taxon>Tritonibacter</taxon>
    </lineage>
</organism>
<evidence type="ECO:0000259" key="1">
    <source>
        <dbReference type="Pfam" id="PF12697"/>
    </source>
</evidence>
<dbReference type="InterPro" id="IPR029058">
    <property type="entry name" value="AB_hydrolase_fold"/>
</dbReference>
<dbReference type="PANTHER" id="PTHR43798">
    <property type="entry name" value="MONOACYLGLYCEROL LIPASE"/>
    <property type="match status" value="1"/>
</dbReference>
<keyword evidence="3" id="KW-1185">Reference proteome</keyword>
<dbReference type="GO" id="GO:0016787">
    <property type="term" value="F:hydrolase activity"/>
    <property type="evidence" value="ECO:0007669"/>
    <property type="project" value="UniProtKB-KW"/>
</dbReference>
<dbReference type="EMBL" id="WIXK01000006">
    <property type="protein sequence ID" value="MQY43621.1"/>
    <property type="molecule type" value="Genomic_DNA"/>
</dbReference>
<evidence type="ECO:0000313" key="2">
    <source>
        <dbReference type="EMBL" id="MQY43621.1"/>
    </source>
</evidence>
<accession>A0A844B0H5</accession>
<reference evidence="2 3" key="1">
    <citation type="submission" date="2019-10" db="EMBL/GenBank/DDBJ databases">
        <title>Epibacterium sp. nov., isolated from seawater.</title>
        <authorList>
            <person name="Zhang X."/>
            <person name="Li N."/>
        </authorList>
    </citation>
    <scope>NUCLEOTIDE SEQUENCE [LARGE SCALE GENOMIC DNA]</scope>
    <source>
        <strain evidence="2 3">SM1969</strain>
    </source>
</reference>
<name>A0A844B0H5_9RHOB</name>
<keyword evidence="2" id="KW-0378">Hydrolase</keyword>
<comment type="caution">
    <text evidence="2">The sequence shown here is derived from an EMBL/GenBank/DDBJ whole genome shotgun (WGS) entry which is preliminary data.</text>
</comment>
<protein>
    <submittedName>
        <fullName evidence="2">Alpha/beta fold hydrolase</fullName>
    </submittedName>
</protein>
<evidence type="ECO:0000313" key="3">
    <source>
        <dbReference type="Proteomes" id="UP000436694"/>
    </source>
</evidence>
<dbReference type="Proteomes" id="UP000436694">
    <property type="component" value="Unassembled WGS sequence"/>
</dbReference>
<dbReference type="Gene3D" id="3.40.50.1820">
    <property type="entry name" value="alpha/beta hydrolase"/>
    <property type="match status" value="1"/>
</dbReference>
<dbReference type="Pfam" id="PF12697">
    <property type="entry name" value="Abhydrolase_6"/>
    <property type="match status" value="1"/>
</dbReference>
<dbReference type="PRINTS" id="PR00111">
    <property type="entry name" value="ABHYDROLASE"/>
</dbReference>
<dbReference type="RefSeq" id="WP_153548509.1">
    <property type="nucleotide sequence ID" value="NZ_WIXK01000006.1"/>
</dbReference>
<sequence length="275" mass="29368">MTLKTLQLSSPFGKTTYREVGLSHKGKAAPLVLIHGVGMQSASWQPQLEAFGETHHVIALDMPGHGGSDVIPSGSALSVFVDWLLATLDALKLDRVNLAGHSMGALISGGFATTHPERLERVALLNGVFCRDEAASAAVKARAEKISEGSFDLETPLTRWFGDTDVEQNARAQVSDWLSTVRIEGYATAYSAFAHGDAVYADGFAHIRCPLLALTGDGDLNSSAEMSQAMAEAAPLGRAVIIKNHRHMVNLTAPDAVNAALEEWLQTPLEEKNVA</sequence>
<dbReference type="InterPro" id="IPR050266">
    <property type="entry name" value="AB_hydrolase_sf"/>
</dbReference>
<dbReference type="AlphaFoldDB" id="A0A844B0H5"/>
<gene>
    <name evidence="2" type="ORF">GG681_13320</name>
</gene>
<dbReference type="InterPro" id="IPR000073">
    <property type="entry name" value="AB_hydrolase_1"/>
</dbReference>